<dbReference type="EMBL" id="BJXN01000001">
    <property type="protein sequence ID" value="GEM88578.1"/>
    <property type="molecule type" value="Genomic_DNA"/>
</dbReference>
<name>A0A511RG17_9DEIN</name>
<evidence type="ECO:0000313" key="2">
    <source>
        <dbReference type="Proteomes" id="UP000321827"/>
    </source>
</evidence>
<reference evidence="1 2" key="1">
    <citation type="submission" date="2019-07" db="EMBL/GenBank/DDBJ databases">
        <title>Whole genome shotgun sequence of Oceanithermus desulfurans NBRC 100063.</title>
        <authorList>
            <person name="Hosoyama A."/>
            <person name="Uohara A."/>
            <person name="Ohji S."/>
            <person name="Ichikawa N."/>
        </authorList>
    </citation>
    <scope>NUCLEOTIDE SEQUENCE [LARGE SCALE GENOMIC DNA]</scope>
    <source>
        <strain evidence="1 2">NBRC 100063</strain>
    </source>
</reference>
<dbReference type="Gene3D" id="1.10.10.10">
    <property type="entry name" value="Winged helix-like DNA-binding domain superfamily/Winged helix DNA-binding domain"/>
    <property type="match status" value="1"/>
</dbReference>
<organism evidence="1 2">
    <name type="scientific">Oceanithermus desulfurans NBRC 100063</name>
    <dbReference type="NCBI Taxonomy" id="1227550"/>
    <lineage>
        <taxon>Bacteria</taxon>
        <taxon>Thermotogati</taxon>
        <taxon>Deinococcota</taxon>
        <taxon>Deinococci</taxon>
        <taxon>Thermales</taxon>
        <taxon>Thermaceae</taxon>
        <taxon>Oceanithermus</taxon>
    </lineage>
</organism>
<dbReference type="InterPro" id="IPR016032">
    <property type="entry name" value="Sig_transdc_resp-reg_C-effctor"/>
</dbReference>
<dbReference type="InterPro" id="IPR036388">
    <property type="entry name" value="WH-like_DNA-bd_sf"/>
</dbReference>
<evidence type="ECO:0008006" key="3">
    <source>
        <dbReference type="Google" id="ProtNLM"/>
    </source>
</evidence>
<gene>
    <name evidence="1" type="ORF">ODE01S_00120</name>
</gene>
<dbReference type="SUPFAM" id="SSF46894">
    <property type="entry name" value="C-terminal effector domain of the bipartite response regulators"/>
    <property type="match status" value="1"/>
</dbReference>
<dbReference type="RefSeq" id="WP_147144724.1">
    <property type="nucleotide sequence ID" value="NZ_BJXN01000001.1"/>
</dbReference>
<evidence type="ECO:0000313" key="1">
    <source>
        <dbReference type="EMBL" id="GEM88578.1"/>
    </source>
</evidence>
<dbReference type="GO" id="GO:0006355">
    <property type="term" value="P:regulation of DNA-templated transcription"/>
    <property type="evidence" value="ECO:0007669"/>
    <property type="project" value="InterPro"/>
</dbReference>
<dbReference type="AlphaFoldDB" id="A0A511RG17"/>
<dbReference type="OrthoDB" id="26159at2"/>
<protein>
    <recommendedName>
        <fullName evidence="3">HTH luxR-type domain-containing protein</fullName>
    </recommendedName>
</protein>
<comment type="caution">
    <text evidence="1">The sequence shown here is derived from an EMBL/GenBank/DDBJ whole genome shotgun (WGS) entry which is preliminary data.</text>
</comment>
<sequence length="172" mass="18168">MNPSAGGASCLDPLIADALNRVLGELALGLIVDVPLGSLLNQDLAGWVAVTTSTSPLYLADLLEQDPRALVAGCRSADQLARIVRSLPEEPVGAAVYHGPPLGRLPLTRAERRLLKTYLQEDALEAAAERLGLKKKTAANRLAVVKEKLGVKTHGQLLRAYFGGPEGEPSST</sequence>
<proteinExistence type="predicted"/>
<dbReference type="Proteomes" id="UP000321827">
    <property type="component" value="Unassembled WGS sequence"/>
</dbReference>
<dbReference type="GO" id="GO:0003677">
    <property type="term" value="F:DNA binding"/>
    <property type="evidence" value="ECO:0007669"/>
    <property type="project" value="InterPro"/>
</dbReference>
<accession>A0A511RG17</accession>